<dbReference type="Proteomes" id="UP001595075">
    <property type="component" value="Unassembled WGS sequence"/>
</dbReference>
<dbReference type="EMBL" id="JAZHXI010000008">
    <property type="protein sequence ID" value="KAL2069286.1"/>
    <property type="molecule type" value="Genomic_DNA"/>
</dbReference>
<proteinExistence type="predicted"/>
<evidence type="ECO:0000313" key="3">
    <source>
        <dbReference type="Proteomes" id="UP001595075"/>
    </source>
</evidence>
<accession>A0ABR4CJ78</accession>
<organism evidence="2 3">
    <name type="scientific">Oculimacula yallundae</name>
    <dbReference type="NCBI Taxonomy" id="86028"/>
    <lineage>
        <taxon>Eukaryota</taxon>
        <taxon>Fungi</taxon>
        <taxon>Dikarya</taxon>
        <taxon>Ascomycota</taxon>
        <taxon>Pezizomycotina</taxon>
        <taxon>Leotiomycetes</taxon>
        <taxon>Helotiales</taxon>
        <taxon>Ploettnerulaceae</taxon>
        <taxon>Oculimacula</taxon>
    </lineage>
</organism>
<evidence type="ECO:0000256" key="1">
    <source>
        <dbReference type="SAM" id="MobiDB-lite"/>
    </source>
</evidence>
<name>A0ABR4CJ78_9HELO</name>
<comment type="caution">
    <text evidence="2">The sequence shown here is derived from an EMBL/GenBank/DDBJ whole genome shotgun (WGS) entry which is preliminary data.</text>
</comment>
<protein>
    <submittedName>
        <fullName evidence="2">Uncharacterized protein</fullName>
    </submittedName>
</protein>
<evidence type="ECO:0000313" key="2">
    <source>
        <dbReference type="EMBL" id="KAL2069286.1"/>
    </source>
</evidence>
<sequence length="41" mass="4286">MGNEKTATVVLAWVEVKPAPDGTYPDTEDTPTPTPTPITSG</sequence>
<keyword evidence="3" id="KW-1185">Reference proteome</keyword>
<feature type="compositionally biased region" description="Pro residues" evidence="1">
    <location>
        <begin position="32"/>
        <end position="41"/>
    </location>
</feature>
<reference evidence="2 3" key="1">
    <citation type="journal article" date="2024" name="Commun. Biol.">
        <title>Comparative genomic analysis of thermophilic fungi reveals convergent evolutionary adaptations and gene losses.</title>
        <authorList>
            <person name="Steindorff A.S."/>
            <person name="Aguilar-Pontes M.V."/>
            <person name="Robinson A.J."/>
            <person name="Andreopoulos B."/>
            <person name="LaButti K."/>
            <person name="Kuo A."/>
            <person name="Mondo S."/>
            <person name="Riley R."/>
            <person name="Otillar R."/>
            <person name="Haridas S."/>
            <person name="Lipzen A."/>
            <person name="Grimwood J."/>
            <person name="Schmutz J."/>
            <person name="Clum A."/>
            <person name="Reid I.D."/>
            <person name="Moisan M.C."/>
            <person name="Butler G."/>
            <person name="Nguyen T.T.M."/>
            <person name="Dewar K."/>
            <person name="Conant G."/>
            <person name="Drula E."/>
            <person name="Henrissat B."/>
            <person name="Hansel C."/>
            <person name="Singer S."/>
            <person name="Hutchinson M.I."/>
            <person name="de Vries R.P."/>
            <person name="Natvig D.O."/>
            <person name="Powell A.J."/>
            <person name="Tsang A."/>
            <person name="Grigoriev I.V."/>
        </authorList>
    </citation>
    <scope>NUCLEOTIDE SEQUENCE [LARGE SCALE GENOMIC DNA]</scope>
    <source>
        <strain evidence="2 3">CBS 494.80</strain>
    </source>
</reference>
<feature type="region of interest" description="Disordered" evidence="1">
    <location>
        <begin position="18"/>
        <end position="41"/>
    </location>
</feature>
<gene>
    <name evidence="2" type="ORF">VTL71DRAFT_15624</name>
</gene>